<feature type="compositionally biased region" description="Low complexity" evidence="4">
    <location>
        <begin position="473"/>
        <end position="493"/>
    </location>
</feature>
<proteinExistence type="predicted"/>
<dbReference type="InterPro" id="IPR033764">
    <property type="entry name" value="Sdr_B"/>
</dbReference>
<feature type="compositionally biased region" description="Polar residues" evidence="4">
    <location>
        <begin position="693"/>
        <end position="709"/>
    </location>
</feature>
<dbReference type="InterPro" id="IPR049804">
    <property type="entry name" value="Choice_anch_L"/>
</dbReference>
<feature type="compositionally biased region" description="Low complexity" evidence="4">
    <location>
        <begin position="310"/>
        <end position="319"/>
    </location>
</feature>
<evidence type="ECO:0000256" key="5">
    <source>
        <dbReference type="SAM" id="SignalP"/>
    </source>
</evidence>
<feature type="compositionally biased region" description="Low complexity" evidence="4">
    <location>
        <begin position="710"/>
        <end position="777"/>
    </location>
</feature>
<evidence type="ECO:0000256" key="3">
    <source>
        <dbReference type="ARBA" id="ARBA00022729"/>
    </source>
</evidence>
<name>A0ABD3PI58_9STRA</name>
<evidence type="ECO:0000259" key="6">
    <source>
        <dbReference type="Pfam" id="PF17210"/>
    </source>
</evidence>
<dbReference type="SUPFAM" id="SSF117074">
    <property type="entry name" value="Hypothetical protein PA1324"/>
    <property type="match status" value="8"/>
</dbReference>
<keyword evidence="8" id="KW-1185">Reference proteome</keyword>
<dbReference type="Gene3D" id="2.60.40.10">
    <property type="entry name" value="Immunoglobulins"/>
    <property type="match status" value="8"/>
</dbReference>
<keyword evidence="3 5" id="KW-0732">Signal</keyword>
<feature type="domain" description="SD-repeat containing protein B" evidence="6">
    <location>
        <begin position="906"/>
        <end position="1025"/>
    </location>
</feature>
<evidence type="ECO:0000256" key="2">
    <source>
        <dbReference type="ARBA" id="ARBA00022525"/>
    </source>
</evidence>
<protein>
    <recommendedName>
        <fullName evidence="6">SD-repeat containing protein B domain-containing protein</fullName>
    </recommendedName>
</protein>
<feature type="domain" description="SD-repeat containing protein B" evidence="6">
    <location>
        <begin position="1608"/>
        <end position="1722"/>
    </location>
</feature>
<dbReference type="Pfam" id="PF17210">
    <property type="entry name" value="SdrD_B"/>
    <property type="match status" value="8"/>
</dbReference>
<dbReference type="GO" id="GO:0005576">
    <property type="term" value="C:extracellular region"/>
    <property type="evidence" value="ECO:0007669"/>
    <property type="project" value="UniProtKB-SubCell"/>
</dbReference>
<feature type="domain" description="SD-repeat containing protein B" evidence="6">
    <location>
        <begin position="1032"/>
        <end position="1126"/>
    </location>
</feature>
<keyword evidence="2" id="KW-0964">Secreted</keyword>
<feature type="domain" description="SD-repeat containing protein B" evidence="6">
    <location>
        <begin position="1499"/>
        <end position="1604"/>
    </location>
</feature>
<sequence>MVRISQISSLLWLMTVNSVNAMMNFEQKTVTELVSILMAQNGDVEFQNVTAAPVFSECARYFTNGYSLGNLLNTTGHTNRNDVLTEVLDSSGNPIPIVPDKGVMLSSGMPSDFNNQTSDKKTTEFSKMSTDADLQNYVAHTVFDACWIKFKFKCTSEAYVPVVSFNYVFGSEEYYEYANTDFNDAFAFFLNGENIAKLPTTETSTDIVSINNVNYETNTQYFHGNDPGLNPDGNGPGYDPVGVTTIDWYSSVEADGFTSKLTARGYPKTGHLGVQDWNEIKLVVADVGDRLLDSWVLLESGTFSCVDITSAPSISSAPSSSPPTRRPTAKPTAKPSQNPTSKPTQQPSKSPTRKPTVKPTAKPTQMPTTSPTSKPSLSMMPSMDPSTSPSLSSSPSSSPSDHPTVSSMPSGIPSAQPSESTMPSATPSDSPSVSSKPSGQPSGSPTISSKPSHTPSDSPSLSSNPTVTASEKPSVSSSPSTVPSDSPSISPKPSAHPTANPSVSSSPSQAPSDTPSVSFKPTVTASEKPSVSSSPTDQPTGSPSISSSPSISPSSEPTVSSKPTIEGSYPPSVSSAPSNSPTDSPSKSPTVSPTKNPTTSPTSQPSISTAPSTKPSSGPSLSSSPSESPSASPSISTAPSEHPSSGPSISSSPSEAPSSSPSVSSKPTITASVSPSISAMPTGVPSDHPTVSLEPTGSPSKSPTKNPTKSPTANPSISSSPSQSPSDAPSVSSEPTVTASEKPSVSSSPSHAPSSSPSLSSSPSTSPSLYPSVSSGPTRVGSSEPSVSLAPSISPASIGPNTVFDDKNGNGLQDKGEPGIPDVGIILYKDGTQVASTTTDANGVYEFPDLSEGEYFVFIRKDPEYTFSPVVDGGNAVNQDGSTDPVTLKLGENADMWYVGMFIPVTLGNKVFDDLNGNAIQDAGEPGIPGVTVTLINTGSGEEVATQVTAADGSYLFTGLPPGDYAVQFEIPDTYVFTPPSNLNMDILNGPIVMPDYASDLNTETGITPSHSLESGDIDMTYDAAIYRPVSISGVTWHDVNANGILDEGEQGLEGSTVVLHNDDGEVVGMVITGTDGTYSFDGLPPDGYYSVIMPPSPEYLLSPMGKDSVFDPNSYMSSPVLLQSGDSGEGANAGMYMFASTNGLVWNDSPANGIQDADEGGFEGPVTINLYDSSGSIVKITQTDANGSYTFTDVAPGDYEIEFVVEDGYHFTEQDVGNDDTKDSDVDSSGKARFTITSGEVKDIAAGVTLLALVGPNTVFEDKNGNGLQDEDEPGAPDVVIHLVDENGNRVSTTTSDANGEYEFQNIPSGNYYIQVDLEDGTSFSPVVDGGNQVSQVDDQPYGTSPVAELTVGTVEDTWNVGLIQPVSVGNKVWNDLNGDGIQDANEPGMEGITAILVDGSGTELDRMETDANGLYLFDNLEPGTYAVKFDIPDEYLFTPPAKTTIRITDPVDGSLIYEDVTSDVNVDTGVTDAVFLSSGEENLSFDAGIFIPVNISGTTWHDLNANGIEEEGEPGLPGSTVSLYDRDGDFVGVQITDSNGDFLFEDLPPGTYHTVLTPPSPEYLLSPKADDGDTDFDPDSFQTTPITLNSGESGEGSFDAGLYLPAKIGDRVWYDTELNGLQDADEGPFTDAIVTITLRDSLGYVVDTTNPAPGTGFYEFDGLRPGTYELTAEIDEIGYVFTMQNSGNDTALDSDVNPSTGTVTVTVSSGEDNDSIDIGIMDDAPYYPDWQNDNQVCTNDGFDPEWLEIQRVNYLYKNKEACCKAHFWWRITQCMQNEEFKFYKNGEICDTKIFFDDWESNSPADWTDTTQFDTLDECCVNMFWYDINGCMERSPVMFKFEFCVDIKGLAAPPDCQSADEWVNVLEDAINNGVNLDSDTEADDALTDANITSIGNVTLTKEKGSTVCGGSLEGQDFINDKTGLAIDIASAAETVTTVCGVITVEDAECTQEDCLREHYQNLTQILSGYVDDGSFKKFLNHRANTRFPPVPALQKVSAVDGSFTTNNLLLPATITGDQIMKFYHGSDLTTCMEKTFFLETEVPYDSLHECCKVAFHWDVRSCCAKGGGCPELNIDESSVEYFPTWITGNLCDSKPSASFESWEVNRFETPAECCDAFFPSQKAECCDPFPADLKAECLK</sequence>
<feature type="region of interest" description="Disordered" evidence="4">
    <location>
        <begin position="310"/>
        <end position="820"/>
    </location>
</feature>
<feature type="compositionally biased region" description="Polar residues" evidence="4">
    <location>
        <begin position="413"/>
        <end position="422"/>
    </location>
</feature>
<comment type="subcellular location">
    <subcellularLocation>
        <location evidence="1">Secreted</location>
    </subcellularLocation>
</comment>
<feature type="compositionally biased region" description="Low complexity" evidence="4">
    <location>
        <begin position="423"/>
        <end position="465"/>
    </location>
</feature>
<feature type="compositionally biased region" description="Polar residues" evidence="4">
    <location>
        <begin position="517"/>
        <end position="538"/>
    </location>
</feature>
<feature type="domain" description="SD-repeat containing protein B" evidence="6">
    <location>
        <begin position="1145"/>
        <end position="1241"/>
    </location>
</feature>
<feature type="domain" description="SD-repeat containing protein B" evidence="6">
    <location>
        <begin position="797"/>
        <end position="899"/>
    </location>
</feature>
<dbReference type="NCBIfam" id="NF038133">
    <property type="entry name" value="choice_anch_L"/>
    <property type="match status" value="1"/>
</dbReference>
<feature type="compositionally biased region" description="Low complexity" evidence="4">
    <location>
        <begin position="501"/>
        <end position="516"/>
    </location>
</feature>
<gene>
    <name evidence="7" type="ORF">ACHAWO_009613</name>
</gene>
<dbReference type="InterPro" id="IPR013783">
    <property type="entry name" value="Ig-like_fold"/>
</dbReference>
<dbReference type="EMBL" id="JALLPJ020000602">
    <property type="protein sequence ID" value="KAL3787659.1"/>
    <property type="molecule type" value="Genomic_DNA"/>
</dbReference>
<comment type="caution">
    <text evidence="7">The sequence shown here is derived from an EMBL/GenBank/DDBJ whole genome shotgun (WGS) entry which is preliminary data.</text>
</comment>
<evidence type="ECO:0000313" key="7">
    <source>
        <dbReference type="EMBL" id="KAL3787659.1"/>
    </source>
</evidence>
<dbReference type="PANTHER" id="PTHR23303:SF15">
    <property type="entry name" value="COLOSSIN-A"/>
    <property type="match status" value="1"/>
</dbReference>
<dbReference type="InterPro" id="IPR051417">
    <property type="entry name" value="SDr/BOS_complex"/>
</dbReference>
<organism evidence="7 8">
    <name type="scientific">Cyclotella atomus</name>
    <dbReference type="NCBI Taxonomy" id="382360"/>
    <lineage>
        <taxon>Eukaryota</taxon>
        <taxon>Sar</taxon>
        <taxon>Stramenopiles</taxon>
        <taxon>Ochrophyta</taxon>
        <taxon>Bacillariophyta</taxon>
        <taxon>Coscinodiscophyceae</taxon>
        <taxon>Thalassiosirophycidae</taxon>
        <taxon>Stephanodiscales</taxon>
        <taxon>Stephanodiscaceae</taxon>
        <taxon>Cyclotella</taxon>
    </lineage>
</organism>
<feature type="chain" id="PRO_5044851975" description="SD-repeat containing protein B domain-containing protein" evidence="5">
    <location>
        <begin position="22"/>
        <end position="2140"/>
    </location>
</feature>
<accession>A0ABD3PI58</accession>
<feature type="compositionally biased region" description="Polar residues" evidence="4">
    <location>
        <begin position="668"/>
        <end position="679"/>
    </location>
</feature>
<feature type="compositionally biased region" description="Low complexity" evidence="4">
    <location>
        <begin position="366"/>
        <end position="408"/>
    </location>
</feature>
<evidence type="ECO:0000313" key="8">
    <source>
        <dbReference type="Proteomes" id="UP001530400"/>
    </source>
</evidence>
<feature type="domain" description="SD-repeat containing protein B" evidence="6">
    <location>
        <begin position="1369"/>
        <end position="1491"/>
    </location>
</feature>
<dbReference type="PANTHER" id="PTHR23303">
    <property type="entry name" value="CARBOXYPEPTIDASE REGULATORY REGION-CONTAINING"/>
    <property type="match status" value="1"/>
</dbReference>
<evidence type="ECO:0000256" key="4">
    <source>
        <dbReference type="SAM" id="MobiDB-lite"/>
    </source>
</evidence>
<feature type="compositionally biased region" description="Low complexity" evidence="4">
    <location>
        <begin position="539"/>
        <end position="667"/>
    </location>
</feature>
<feature type="compositionally biased region" description="Polar residues" evidence="4">
    <location>
        <begin position="336"/>
        <end position="350"/>
    </location>
</feature>
<evidence type="ECO:0000256" key="1">
    <source>
        <dbReference type="ARBA" id="ARBA00004613"/>
    </source>
</evidence>
<feature type="compositionally biased region" description="Polar residues" evidence="4">
    <location>
        <begin position="780"/>
        <end position="795"/>
    </location>
</feature>
<reference evidence="7 8" key="1">
    <citation type="submission" date="2024-10" db="EMBL/GenBank/DDBJ databases">
        <title>Updated reference genomes for cyclostephanoid diatoms.</title>
        <authorList>
            <person name="Roberts W.R."/>
            <person name="Alverson A.J."/>
        </authorList>
    </citation>
    <scope>NUCLEOTIDE SEQUENCE [LARGE SCALE GENOMIC DNA]</scope>
    <source>
        <strain evidence="7 8">AJA010-31</strain>
    </source>
</reference>
<dbReference type="Proteomes" id="UP001530400">
    <property type="component" value="Unassembled WGS sequence"/>
</dbReference>
<feature type="signal peptide" evidence="5">
    <location>
        <begin position="1"/>
        <end position="21"/>
    </location>
</feature>
<feature type="domain" description="SD-repeat containing protein B" evidence="6">
    <location>
        <begin position="1258"/>
        <end position="1364"/>
    </location>
</feature>